<dbReference type="PANTHER" id="PTHR10039">
    <property type="entry name" value="AMELOGENIN"/>
    <property type="match status" value="1"/>
</dbReference>
<accession>A0A8H5D0H8</accession>
<dbReference type="EMBL" id="JAACJO010000015">
    <property type="protein sequence ID" value="KAF5349927.1"/>
    <property type="molecule type" value="Genomic_DNA"/>
</dbReference>
<comment type="caution">
    <text evidence="3">The sequence shown here is derived from an EMBL/GenBank/DDBJ whole genome shotgun (WGS) entry which is preliminary data.</text>
</comment>
<evidence type="ECO:0000256" key="1">
    <source>
        <dbReference type="ARBA" id="ARBA00022737"/>
    </source>
</evidence>
<protein>
    <recommendedName>
        <fullName evidence="2">Nephrocystin 3-like N-terminal domain-containing protein</fullName>
    </recommendedName>
</protein>
<keyword evidence="4" id="KW-1185">Reference proteome</keyword>
<dbReference type="OrthoDB" id="4760524at2759"/>
<dbReference type="Gene3D" id="3.40.50.300">
    <property type="entry name" value="P-loop containing nucleotide triphosphate hydrolases"/>
    <property type="match status" value="1"/>
</dbReference>
<feature type="domain" description="Nephrocystin 3-like N-terminal" evidence="2">
    <location>
        <begin position="84"/>
        <end position="236"/>
    </location>
</feature>
<sequence>MSLFQGSHNFKASGTFVDGPLTVNIHNAEASNSASKISPGIDALLRASTPQAIHDSSARSHAQCFPGTREEHIRNITSWGKGEWGTNNARILWLHGPAGVGKSALAQSCVGGIGDKVVGTFFFSRPNQWNHPMSVFPTVAYQLATCHEGYRDIVNAIILRDPLVLEKSIPIQFRELLVKPLAQLGASQRQILENSIIILDGLDECDGLDAQCTIIETVVNSIHQHTTPFLWTFFSRRESHIESSFSSELASQITLQLTLPVSRDADKDIEAYIRDGFRLIRAKYNLPPAISWPTEKAIQQIVDQSGGLFIYAASVIRYVYQNNGAFGPEAQLQVVLDLGNNQGNRPTNPLASLDSFYHLIMKQIPRDILPTTLAILCIHSHQIWGRADDALIYCSVLSLSPSAFYAAMNNLSSVLEVNKSLDGMPIGFSYYHASFGEFLTDVGRSTSEFCINMPDVHNRCFAASAKLLRSLSCLDNDTQLAEVLPWQPLKSSSDIIFAIAVLSLFIFEQKALDMSVLEDLSKINWNNIAEPSPSVGWGIPGELIQGFRRSVCTR</sequence>
<dbReference type="InterPro" id="IPR027417">
    <property type="entry name" value="P-loop_NTPase"/>
</dbReference>
<dbReference type="AlphaFoldDB" id="A0A8H5D0H8"/>
<evidence type="ECO:0000313" key="3">
    <source>
        <dbReference type="EMBL" id="KAF5349927.1"/>
    </source>
</evidence>
<keyword evidence="1" id="KW-0677">Repeat</keyword>
<dbReference type="Pfam" id="PF24883">
    <property type="entry name" value="NPHP3_N"/>
    <property type="match status" value="1"/>
</dbReference>
<dbReference type="InterPro" id="IPR056884">
    <property type="entry name" value="NPHP3-like_N"/>
</dbReference>
<gene>
    <name evidence="3" type="ORF">D9756_009189</name>
</gene>
<dbReference type="Proteomes" id="UP000559027">
    <property type="component" value="Unassembled WGS sequence"/>
</dbReference>
<name>A0A8H5D0H8_9AGAR</name>
<proteinExistence type="predicted"/>
<evidence type="ECO:0000259" key="2">
    <source>
        <dbReference type="Pfam" id="PF24883"/>
    </source>
</evidence>
<reference evidence="3 4" key="1">
    <citation type="journal article" date="2020" name="ISME J.">
        <title>Uncovering the hidden diversity of litter-decomposition mechanisms in mushroom-forming fungi.</title>
        <authorList>
            <person name="Floudas D."/>
            <person name="Bentzer J."/>
            <person name="Ahren D."/>
            <person name="Johansson T."/>
            <person name="Persson P."/>
            <person name="Tunlid A."/>
        </authorList>
    </citation>
    <scope>NUCLEOTIDE SEQUENCE [LARGE SCALE GENOMIC DNA]</scope>
    <source>
        <strain evidence="3 4">CBS 146.42</strain>
    </source>
</reference>
<evidence type="ECO:0000313" key="4">
    <source>
        <dbReference type="Proteomes" id="UP000559027"/>
    </source>
</evidence>
<organism evidence="3 4">
    <name type="scientific">Leucocoprinus leucothites</name>
    <dbReference type="NCBI Taxonomy" id="201217"/>
    <lineage>
        <taxon>Eukaryota</taxon>
        <taxon>Fungi</taxon>
        <taxon>Dikarya</taxon>
        <taxon>Basidiomycota</taxon>
        <taxon>Agaricomycotina</taxon>
        <taxon>Agaricomycetes</taxon>
        <taxon>Agaricomycetidae</taxon>
        <taxon>Agaricales</taxon>
        <taxon>Agaricineae</taxon>
        <taxon>Agaricaceae</taxon>
        <taxon>Leucocoprinus</taxon>
    </lineage>
</organism>
<dbReference type="SUPFAM" id="SSF52540">
    <property type="entry name" value="P-loop containing nucleoside triphosphate hydrolases"/>
    <property type="match status" value="1"/>
</dbReference>